<dbReference type="GO" id="GO:0044550">
    <property type="term" value="P:secondary metabolite biosynthetic process"/>
    <property type="evidence" value="ECO:0007669"/>
    <property type="project" value="TreeGrafter"/>
</dbReference>
<sequence length="421" mass="47058">MSASSQSLRVAIIGGGIGGLFTALSLDWHCKGQLQISVYEQASEYKEIGAGVGIGANAAKLLHRIGLGEALDNIVGNTDEIWVAFRRFDTGDEVVTVNEERKQEFRNSPVQRAEFLELLLSAVKERGAASLFTKKCCKHIKKSDNQVQVEFIDGSFASADLVIGCDGIHSALRSQYATDRPVYSGRIAWRGLVEMKSVSENWPFPTTSVQWMAPDRHFLVFPISQNRLLNVVGFVTKDPVDLGDLKESWSCTGDIADMRKDFTGFEETVQQIMGKLTSTPSKWLLNDRDPLDQWVYEDGHVVLLGDAAHAMLPYQGAGAGQAIEDAYILGRAMQDSFRSLLDPKDWLRLYQKVRLPRAQKVQETTREAGDIYEMQSPDMKGISFEACMSLVKERIASRMKWIWTEDIDAVYENARNKMESG</sequence>
<dbReference type="InterPro" id="IPR002938">
    <property type="entry name" value="FAD-bd"/>
</dbReference>
<evidence type="ECO:0000259" key="4">
    <source>
        <dbReference type="Pfam" id="PF01494"/>
    </source>
</evidence>
<gene>
    <name evidence="5" type="ORF">L207DRAFT_639622</name>
</gene>
<dbReference type="InterPro" id="IPR036188">
    <property type="entry name" value="FAD/NAD-bd_sf"/>
</dbReference>
<accession>A0A2J6R4V2</accession>
<evidence type="ECO:0000256" key="2">
    <source>
        <dbReference type="ARBA" id="ARBA00022827"/>
    </source>
</evidence>
<evidence type="ECO:0000256" key="1">
    <source>
        <dbReference type="ARBA" id="ARBA00022630"/>
    </source>
</evidence>
<keyword evidence="1" id="KW-0285">Flavoprotein</keyword>
<dbReference type="PANTHER" id="PTHR46720:SF1">
    <property type="entry name" value="HYDROXYLASE, PUTATIVE (AFU_ORTHOLOGUE AFUA_8G06050)-RELATED"/>
    <property type="match status" value="1"/>
</dbReference>
<keyword evidence="3" id="KW-0560">Oxidoreductase</keyword>
<name>A0A2J6R4V2_HYAVF</name>
<keyword evidence="2" id="KW-0274">FAD</keyword>
<evidence type="ECO:0000313" key="5">
    <source>
        <dbReference type="EMBL" id="PMD33542.1"/>
    </source>
</evidence>
<dbReference type="InterPro" id="IPR051104">
    <property type="entry name" value="FAD_monoxygenase"/>
</dbReference>
<dbReference type="AlphaFoldDB" id="A0A2J6R4V2"/>
<proteinExistence type="predicted"/>
<dbReference type="PRINTS" id="PR00420">
    <property type="entry name" value="RNGMNOXGNASE"/>
</dbReference>
<dbReference type="GO" id="GO:0016491">
    <property type="term" value="F:oxidoreductase activity"/>
    <property type="evidence" value="ECO:0007669"/>
    <property type="project" value="UniProtKB-KW"/>
</dbReference>
<dbReference type="PANTHER" id="PTHR46720">
    <property type="entry name" value="HYDROXYLASE, PUTATIVE (AFU_ORTHOLOGUE AFUA_3G01460)-RELATED"/>
    <property type="match status" value="1"/>
</dbReference>
<dbReference type="Gene3D" id="3.50.50.60">
    <property type="entry name" value="FAD/NAD(P)-binding domain"/>
    <property type="match status" value="1"/>
</dbReference>
<evidence type="ECO:0000313" key="6">
    <source>
        <dbReference type="Proteomes" id="UP000235786"/>
    </source>
</evidence>
<reference evidence="5 6" key="1">
    <citation type="submission" date="2016-04" db="EMBL/GenBank/DDBJ databases">
        <title>A degradative enzymes factory behind the ericoid mycorrhizal symbiosis.</title>
        <authorList>
            <consortium name="DOE Joint Genome Institute"/>
            <person name="Martino E."/>
            <person name="Morin E."/>
            <person name="Grelet G."/>
            <person name="Kuo A."/>
            <person name="Kohler A."/>
            <person name="Daghino S."/>
            <person name="Barry K."/>
            <person name="Choi C."/>
            <person name="Cichocki N."/>
            <person name="Clum A."/>
            <person name="Copeland A."/>
            <person name="Hainaut M."/>
            <person name="Haridas S."/>
            <person name="Labutti K."/>
            <person name="Lindquist E."/>
            <person name="Lipzen A."/>
            <person name="Khouja H.-R."/>
            <person name="Murat C."/>
            <person name="Ohm R."/>
            <person name="Olson A."/>
            <person name="Spatafora J."/>
            <person name="Veneault-Fourrey C."/>
            <person name="Henrissat B."/>
            <person name="Grigoriev I."/>
            <person name="Martin F."/>
            <person name="Perotto S."/>
        </authorList>
    </citation>
    <scope>NUCLEOTIDE SEQUENCE [LARGE SCALE GENOMIC DNA]</scope>
    <source>
        <strain evidence="5 6">F</strain>
    </source>
</reference>
<dbReference type="SUPFAM" id="SSF54373">
    <property type="entry name" value="FAD-linked reductases, C-terminal domain"/>
    <property type="match status" value="1"/>
</dbReference>
<dbReference type="SUPFAM" id="SSF51905">
    <property type="entry name" value="FAD/NAD(P)-binding domain"/>
    <property type="match status" value="1"/>
</dbReference>
<keyword evidence="6" id="KW-1185">Reference proteome</keyword>
<dbReference type="Proteomes" id="UP000235786">
    <property type="component" value="Unassembled WGS sequence"/>
</dbReference>
<protein>
    <submittedName>
        <fullName evidence="5">FAD/NAD(P)-binding domain-containing protein</fullName>
    </submittedName>
</protein>
<dbReference type="STRING" id="1149755.A0A2J6R4V2"/>
<feature type="domain" description="FAD-binding" evidence="4">
    <location>
        <begin position="9"/>
        <end position="363"/>
    </location>
</feature>
<dbReference type="GO" id="GO:0071949">
    <property type="term" value="F:FAD binding"/>
    <property type="evidence" value="ECO:0007669"/>
    <property type="project" value="InterPro"/>
</dbReference>
<organism evidence="5 6">
    <name type="scientific">Hyaloscypha variabilis (strain UAMH 11265 / GT02V1 / F)</name>
    <name type="common">Meliniomyces variabilis</name>
    <dbReference type="NCBI Taxonomy" id="1149755"/>
    <lineage>
        <taxon>Eukaryota</taxon>
        <taxon>Fungi</taxon>
        <taxon>Dikarya</taxon>
        <taxon>Ascomycota</taxon>
        <taxon>Pezizomycotina</taxon>
        <taxon>Leotiomycetes</taxon>
        <taxon>Helotiales</taxon>
        <taxon>Hyaloscyphaceae</taxon>
        <taxon>Hyaloscypha</taxon>
        <taxon>Hyaloscypha variabilis</taxon>
    </lineage>
</organism>
<dbReference type="EMBL" id="KZ613956">
    <property type="protein sequence ID" value="PMD33542.1"/>
    <property type="molecule type" value="Genomic_DNA"/>
</dbReference>
<evidence type="ECO:0000256" key="3">
    <source>
        <dbReference type="ARBA" id="ARBA00023002"/>
    </source>
</evidence>
<dbReference type="Pfam" id="PF01494">
    <property type="entry name" value="FAD_binding_3"/>
    <property type="match status" value="1"/>
</dbReference>
<dbReference type="OrthoDB" id="417877at2759"/>